<dbReference type="OrthoDB" id="340432at2759"/>
<keyword evidence="3" id="KW-1185">Reference proteome</keyword>
<proteinExistence type="inferred from homology"/>
<comment type="similarity">
    <text evidence="1">Belongs to the CDK5RAP3 family.</text>
</comment>
<dbReference type="GO" id="GO:0012505">
    <property type="term" value="C:endomembrane system"/>
    <property type="evidence" value="ECO:0007669"/>
    <property type="project" value="TreeGrafter"/>
</dbReference>
<name>A0A3S0ZTY8_ELYCH</name>
<dbReference type="Proteomes" id="UP000271974">
    <property type="component" value="Unassembled WGS sequence"/>
</dbReference>
<dbReference type="STRING" id="188477.A0A3S0ZTY8"/>
<organism evidence="2 3">
    <name type="scientific">Elysia chlorotica</name>
    <name type="common">Eastern emerald elysia</name>
    <name type="synonym">Sea slug</name>
    <dbReference type="NCBI Taxonomy" id="188477"/>
    <lineage>
        <taxon>Eukaryota</taxon>
        <taxon>Metazoa</taxon>
        <taxon>Spiralia</taxon>
        <taxon>Lophotrochozoa</taxon>
        <taxon>Mollusca</taxon>
        <taxon>Gastropoda</taxon>
        <taxon>Heterobranchia</taxon>
        <taxon>Euthyneura</taxon>
        <taxon>Panpulmonata</taxon>
        <taxon>Sacoglossa</taxon>
        <taxon>Placobranchoidea</taxon>
        <taxon>Plakobranchidae</taxon>
        <taxon>Elysia</taxon>
    </lineage>
</organism>
<dbReference type="Pfam" id="PF05600">
    <property type="entry name" value="CDK5RAP3"/>
    <property type="match status" value="1"/>
</dbReference>
<feature type="non-terminal residue" evidence="2">
    <location>
        <position position="101"/>
    </location>
</feature>
<sequence length="101" mass="11842">MTQQALQNLPIDIHYNKLLDWLVNRRHCTQQCQTILTVIRDKILKAKEASQKEDHPNQQILELLSIPQLNYFQVKQLFEHLKSTDAGKKNLIGQFSNQSMK</sequence>
<evidence type="ECO:0000256" key="1">
    <source>
        <dbReference type="ARBA" id="ARBA00007478"/>
    </source>
</evidence>
<protein>
    <submittedName>
        <fullName evidence="2">Uncharacterized protein</fullName>
    </submittedName>
</protein>
<evidence type="ECO:0000313" key="3">
    <source>
        <dbReference type="Proteomes" id="UP000271974"/>
    </source>
</evidence>
<reference evidence="2 3" key="1">
    <citation type="submission" date="2019-01" db="EMBL/GenBank/DDBJ databases">
        <title>A draft genome assembly of the solar-powered sea slug Elysia chlorotica.</title>
        <authorList>
            <person name="Cai H."/>
            <person name="Li Q."/>
            <person name="Fang X."/>
            <person name="Li J."/>
            <person name="Curtis N.E."/>
            <person name="Altenburger A."/>
            <person name="Shibata T."/>
            <person name="Feng M."/>
            <person name="Maeda T."/>
            <person name="Schwartz J.A."/>
            <person name="Shigenobu S."/>
            <person name="Lundholm N."/>
            <person name="Nishiyama T."/>
            <person name="Yang H."/>
            <person name="Hasebe M."/>
            <person name="Li S."/>
            <person name="Pierce S.K."/>
            <person name="Wang J."/>
        </authorList>
    </citation>
    <scope>NUCLEOTIDE SEQUENCE [LARGE SCALE GENOMIC DNA]</scope>
    <source>
        <strain evidence="2">EC2010</strain>
        <tissue evidence="2">Whole organism of an adult</tissue>
    </source>
</reference>
<evidence type="ECO:0000313" key="2">
    <source>
        <dbReference type="EMBL" id="RUS85775.1"/>
    </source>
</evidence>
<dbReference type="InterPro" id="IPR008491">
    <property type="entry name" value="CDK5RAP3"/>
</dbReference>
<dbReference type="PANTHER" id="PTHR14894">
    <property type="entry name" value="CDK5 REGULATORY SUBUNIT-ASSOCIATED PROTEIN 3"/>
    <property type="match status" value="1"/>
</dbReference>
<accession>A0A3S0ZTY8</accession>
<dbReference type="GO" id="GO:0007346">
    <property type="term" value="P:regulation of mitotic cell cycle"/>
    <property type="evidence" value="ECO:0007669"/>
    <property type="project" value="TreeGrafter"/>
</dbReference>
<dbReference type="EMBL" id="RQTK01000160">
    <property type="protein sequence ID" value="RUS85775.1"/>
    <property type="molecule type" value="Genomic_DNA"/>
</dbReference>
<comment type="caution">
    <text evidence="2">The sequence shown here is derived from an EMBL/GenBank/DDBJ whole genome shotgun (WGS) entry which is preliminary data.</text>
</comment>
<dbReference type="PANTHER" id="PTHR14894:SF0">
    <property type="entry name" value="CDK5 REGULATORY SUBUNIT-ASSOCIATED PROTEIN 3"/>
    <property type="match status" value="1"/>
</dbReference>
<gene>
    <name evidence="2" type="ORF">EGW08_006489</name>
</gene>
<dbReference type="AlphaFoldDB" id="A0A3S0ZTY8"/>